<gene>
    <name evidence="2" type="ORF">S01H1_34386</name>
</gene>
<protein>
    <recommendedName>
        <fullName evidence="1">Molybdopterin dinucleotide-binding domain-containing protein</fullName>
    </recommendedName>
</protein>
<accession>X0UVK5</accession>
<comment type="caution">
    <text evidence="2">The sequence shown here is derived from an EMBL/GenBank/DDBJ whole genome shotgun (WGS) entry which is preliminary data.</text>
</comment>
<dbReference type="AlphaFoldDB" id="X0UVK5"/>
<dbReference type="Gene3D" id="2.40.40.20">
    <property type="match status" value="1"/>
</dbReference>
<evidence type="ECO:0000313" key="2">
    <source>
        <dbReference type="EMBL" id="GAG03242.1"/>
    </source>
</evidence>
<dbReference type="SUPFAM" id="SSF50692">
    <property type="entry name" value="ADC-like"/>
    <property type="match status" value="1"/>
</dbReference>
<dbReference type="PANTHER" id="PTHR43742:SF2">
    <property type="entry name" value="ASSIMILATORY NITRATE REDUCTASE CATALYTIC SUBUNIT"/>
    <property type="match status" value="1"/>
</dbReference>
<dbReference type="Pfam" id="PF01568">
    <property type="entry name" value="Molydop_binding"/>
    <property type="match status" value="1"/>
</dbReference>
<dbReference type="EMBL" id="BARS01021404">
    <property type="protein sequence ID" value="GAG03242.1"/>
    <property type="molecule type" value="Genomic_DNA"/>
</dbReference>
<dbReference type="CDD" id="cd02781">
    <property type="entry name" value="MopB_CT_Acetylene-hydratase"/>
    <property type="match status" value="1"/>
</dbReference>
<proteinExistence type="predicted"/>
<dbReference type="InterPro" id="IPR009010">
    <property type="entry name" value="Asp_de-COase-like_dom_sf"/>
</dbReference>
<sequence>QLEEEPGGVFYGVTKYKGYEQRGFRTPTGKFEIYSETLERMGYDPLPTHREPLESPISTPDLSREYPLVLTTGARSLEYLHSQLRDVPRLRSRRPEPLAEIHPDTAARYGIGDGDMVNVETKRGSIEIRVKVTEDIMPEVVSIPHGWAQANVNILTDETPADPVTGTPGLKALLCRIKKM</sequence>
<name>X0UVK5_9ZZZZ</name>
<reference evidence="2" key="1">
    <citation type="journal article" date="2014" name="Front. Microbiol.">
        <title>High frequency of phylogenetically diverse reductive dehalogenase-homologous genes in deep subseafloor sedimentary metagenomes.</title>
        <authorList>
            <person name="Kawai M."/>
            <person name="Futagami T."/>
            <person name="Toyoda A."/>
            <person name="Takaki Y."/>
            <person name="Nishi S."/>
            <person name="Hori S."/>
            <person name="Arai W."/>
            <person name="Tsubouchi T."/>
            <person name="Morono Y."/>
            <person name="Uchiyama I."/>
            <person name="Ito T."/>
            <person name="Fujiyama A."/>
            <person name="Inagaki F."/>
            <person name="Takami H."/>
        </authorList>
    </citation>
    <scope>NUCLEOTIDE SEQUENCE</scope>
    <source>
        <strain evidence="2">Expedition CK06-06</strain>
    </source>
</reference>
<evidence type="ECO:0000259" key="1">
    <source>
        <dbReference type="Pfam" id="PF01568"/>
    </source>
</evidence>
<dbReference type="GO" id="GO:0016491">
    <property type="term" value="F:oxidoreductase activity"/>
    <property type="evidence" value="ECO:0007669"/>
    <property type="project" value="InterPro"/>
</dbReference>
<dbReference type="GO" id="GO:0018818">
    <property type="term" value="F:acetylene hydratase activity"/>
    <property type="evidence" value="ECO:0007669"/>
    <property type="project" value="InterPro"/>
</dbReference>
<dbReference type="InterPro" id="IPR037949">
    <property type="entry name" value="MopB_CT_Acetylene-hydratase"/>
</dbReference>
<feature type="domain" description="Molybdopterin dinucleotide-binding" evidence="1">
    <location>
        <begin position="68"/>
        <end position="172"/>
    </location>
</feature>
<dbReference type="InterPro" id="IPR006657">
    <property type="entry name" value="MoPterin_dinucl-bd_dom"/>
</dbReference>
<dbReference type="InterPro" id="IPR050612">
    <property type="entry name" value="Prok_Mopterin_Oxidored"/>
</dbReference>
<dbReference type="PANTHER" id="PTHR43742">
    <property type="entry name" value="TRIMETHYLAMINE-N-OXIDE REDUCTASE"/>
    <property type="match status" value="1"/>
</dbReference>
<dbReference type="GO" id="GO:0043546">
    <property type="term" value="F:molybdopterin cofactor binding"/>
    <property type="evidence" value="ECO:0007669"/>
    <property type="project" value="InterPro"/>
</dbReference>
<feature type="non-terminal residue" evidence="2">
    <location>
        <position position="1"/>
    </location>
</feature>
<organism evidence="2">
    <name type="scientific">marine sediment metagenome</name>
    <dbReference type="NCBI Taxonomy" id="412755"/>
    <lineage>
        <taxon>unclassified sequences</taxon>
        <taxon>metagenomes</taxon>
        <taxon>ecological metagenomes</taxon>
    </lineage>
</organism>